<sequence length="123" mass="13859">MNEEQEKKLEKLIAVQLENQPSVESDRFFVGDSDTITAGTSLTLTFEISKLYVVRLIEGYCDARTGFTYQWIIDGKSLPLNQFKYHLGKVAHSQIQLIISNTTGSDQDVGYYIMGWGDQKGVS</sequence>
<comment type="caution">
    <text evidence="1">The sequence shown here is derived from an EMBL/GenBank/DDBJ whole genome shotgun (WGS) entry which is preliminary data.</text>
</comment>
<reference evidence="1" key="1">
    <citation type="journal article" date="2014" name="Front. Microbiol.">
        <title>High frequency of phylogenetically diverse reductive dehalogenase-homologous genes in deep subseafloor sedimentary metagenomes.</title>
        <authorList>
            <person name="Kawai M."/>
            <person name="Futagami T."/>
            <person name="Toyoda A."/>
            <person name="Takaki Y."/>
            <person name="Nishi S."/>
            <person name="Hori S."/>
            <person name="Arai W."/>
            <person name="Tsubouchi T."/>
            <person name="Morono Y."/>
            <person name="Uchiyama I."/>
            <person name="Ito T."/>
            <person name="Fujiyama A."/>
            <person name="Inagaki F."/>
            <person name="Takami H."/>
        </authorList>
    </citation>
    <scope>NUCLEOTIDE SEQUENCE</scope>
    <source>
        <strain evidence="1">Expedition CK06-06</strain>
    </source>
</reference>
<dbReference type="AlphaFoldDB" id="X1RI50"/>
<organism evidence="1">
    <name type="scientific">marine sediment metagenome</name>
    <dbReference type="NCBI Taxonomy" id="412755"/>
    <lineage>
        <taxon>unclassified sequences</taxon>
        <taxon>metagenomes</taxon>
        <taxon>ecological metagenomes</taxon>
    </lineage>
</organism>
<proteinExistence type="predicted"/>
<dbReference type="EMBL" id="BARW01002032">
    <property type="protein sequence ID" value="GAI66646.1"/>
    <property type="molecule type" value="Genomic_DNA"/>
</dbReference>
<evidence type="ECO:0000313" key="1">
    <source>
        <dbReference type="EMBL" id="GAI66646.1"/>
    </source>
</evidence>
<protein>
    <submittedName>
        <fullName evidence="1">Uncharacterized protein</fullName>
    </submittedName>
</protein>
<accession>X1RI50</accession>
<name>X1RI50_9ZZZZ</name>
<gene>
    <name evidence="1" type="ORF">S12H4_05953</name>
</gene>